<dbReference type="EMBL" id="JBDFQZ010000006">
    <property type="protein sequence ID" value="KAK9716462.1"/>
    <property type="molecule type" value="Genomic_DNA"/>
</dbReference>
<dbReference type="InterPro" id="IPR040358">
    <property type="entry name" value="At4g22758-like"/>
</dbReference>
<dbReference type="PANTHER" id="PTHR33270">
    <property type="entry name" value="BNAC05G50380D PROTEIN"/>
    <property type="match status" value="1"/>
</dbReference>
<feature type="domain" description="DUF7054" evidence="2">
    <location>
        <begin position="107"/>
        <end position="191"/>
    </location>
</feature>
<feature type="compositionally biased region" description="Basic residues" evidence="1">
    <location>
        <begin position="17"/>
        <end position="45"/>
    </location>
</feature>
<feature type="compositionally biased region" description="Polar residues" evidence="1">
    <location>
        <begin position="1"/>
        <end position="13"/>
    </location>
</feature>
<sequence length="264" mass="29287">MSPEETNSINRQWSPHSTHRRPRRRTSPATPRRHKPTPKPVKVFHKSYSEPMIFPTNADGDGGGDGGSGGRSFGSDEGGWFGRVDTLDDIMLCSDTSEINFNAGYQKDAKVVITVTVEGSPGPVRTLVKLGANVDDTIKLVVQKYGDEGRCPRLDKDAALFFDLYVSYFSLHSLDRTYAIGDVGTRSFYLRKSRKMSHGCDVLEVSTAFLTGSSKCEFVQPKPSPGKLPRSPVVVLTPFIARKLNKLVRRVQRLFILLGCLHSR</sequence>
<evidence type="ECO:0000313" key="4">
    <source>
        <dbReference type="Proteomes" id="UP001443914"/>
    </source>
</evidence>
<feature type="region of interest" description="Disordered" evidence="1">
    <location>
        <begin position="1"/>
        <end position="76"/>
    </location>
</feature>
<reference evidence="3" key="1">
    <citation type="submission" date="2024-03" db="EMBL/GenBank/DDBJ databases">
        <title>WGS assembly of Saponaria officinalis var. Norfolk2.</title>
        <authorList>
            <person name="Jenkins J."/>
            <person name="Shu S."/>
            <person name="Grimwood J."/>
            <person name="Barry K."/>
            <person name="Goodstein D."/>
            <person name="Schmutz J."/>
            <person name="Leebens-Mack J."/>
            <person name="Osbourn A."/>
        </authorList>
    </citation>
    <scope>NUCLEOTIDE SEQUENCE [LARGE SCALE GENOMIC DNA]</scope>
    <source>
        <strain evidence="3">JIC</strain>
    </source>
</reference>
<evidence type="ECO:0000256" key="1">
    <source>
        <dbReference type="SAM" id="MobiDB-lite"/>
    </source>
</evidence>
<evidence type="ECO:0000313" key="3">
    <source>
        <dbReference type="EMBL" id="KAK9716462.1"/>
    </source>
</evidence>
<keyword evidence="4" id="KW-1185">Reference proteome</keyword>
<dbReference type="InterPro" id="IPR055482">
    <property type="entry name" value="DUF7054"/>
</dbReference>
<accession>A0AAW1KEU6</accession>
<name>A0AAW1KEU6_SAPOF</name>
<comment type="caution">
    <text evidence="3">The sequence shown here is derived from an EMBL/GenBank/DDBJ whole genome shotgun (WGS) entry which is preliminary data.</text>
</comment>
<protein>
    <recommendedName>
        <fullName evidence="2">DUF7054 domain-containing protein</fullName>
    </recommendedName>
</protein>
<dbReference type="AlphaFoldDB" id="A0AAW1KEU6"/>
<dbReference type="Pfam" id="PF23156">
    <property type="entry name" value="DUF7054"/>
    <property type="match status" value="1"/>
</dbReference>
<dbReference type="PANTHER" id="PTHR33270:SF6">
    <property type="entry name" value="OS02G0448600 PROTEIN"/>
    <property type="match status" value="1"/>
</dbReference>
<proteinExistence type="predicted"/>
<feature type="compositionally biased region" description="Gly residues" evidence="1">
    <location>
        <begin position="60"/>
        <end position="76"/>
    </location>
</feature>
<evidence type="ECO:0000259" key="2">
    <source>
        <dbReference type="Pfam" id="PF23156"/>
    </source>
</evidence>
<gene>
    <name evidence="3" type="ORF">RND81_06G235300</name>
</gene>
<organism evidence="3 4">
    <name type="scientific">Saponaria officinalis</name>
    <name type="common">Common soapwort</name>
    <name type="synonym">Lychnis saponaria</name>
    <dbReference type="NCBI Taxonomy" id="3572"/>
    <lineage>
        <taxon>Eukaryota</taxon>
        <taxon>Viridiplantae</taxon>
        <taxon>Streptophyta</taxon>
        <taxon>Embryophyta</taxon>
        <taxon>Tracheophyta</taxon>
        <taxon>Spermatophyta</taxon>
        <taxon>Magnoliopsida</taxon>
        <taxon>eudicotyledons</taxon>
        <taxon>Gunneridae</taxon>
        <taxon>Pentapetalae</taxon>
        <taxon>Caryophyllales</taxon>
        <taxon>Caryophyllaceae</taxon>
        <taxon>Caryophylleae</taxon>
        <taxon>Saponaria</taxon>
    </lineage>
</organism>
<dbReference type="Proteomes" id="UP001443914">
    <property type="component" value="Unassembled WGS sequence"/>
</dbReference>